<dbReference type="OrthoDB" id="108476at2"/>
<name>S4Y5W8_SORCE</name>
<dbReference type="HOGENOM" id="CLU_616630_0_0_7"/>
<proteinExistence type="predicted"/>
<dbReference type="eggNOG" id="COG0500">
    <property type="taxonomic scope" value="Bacteria"/>
</dbReference>
<dbReference type="SUPFAM" id="SSF52047">
    <property type="entry name" value="RNI-like"/>
    <property type="match status" value="1"/>
</dbReference>
<dbReference type="STRING" id="1254432.SCE1572_29805"/>
<dbReference type="CDD" id="cd02440">
    <property type="entry name" value="AdoMet_MTases"/>
    <property type="match status" value="1"/>
</dbReference>
<dbReference type="InterPro" id="IPR029063">
    <property type="entry name" value="SAM-dependent_MTases_sf"/>
</dbReference>
<keyword evidence="1" id="KW-0343">GTPase activation</keyword>
<dbReference type="PANTHER" id="PTHR24113:SF12">
    <property type="entry name" value="RAN GTPASE-ACTIVATING PROTEIN 1"/>
    <property type="match status" value="1"/>
</dbReference>
<dbReference type="KEGG" id="scu:SCE1572_29805"/>
<dbReference type="SMART" id="SM00368">
    <property type="entry name" value="LRR_RI"/>
    <property type="match status" value="6"/>
</dbReference>
<evidence type="ECO:0000256" key="3">
    <source>
        <dbReference type="ARBA" id="ARBA00022737"/>
    </source>
</evidence>
<dbReference type="Pfam" id="PF13516">
    <property type="entry name" value="LRR_6"/>
    <property type="match status" value="5"/>
</dbReference>
<dbReference type="GO" id="GO:0006913">
    <property type="term" value="P:nucleocytoplasmic transport"/>
    <property type="evidence" value="ECO:0007669"/>
    <property type="project" value="TreeGrafter"/>
</dbReference>
<dbReference type="GO" id="GO:0005096">
    <property type="term" value="F:GTPase activator activity"/>
    <property type="evidence" value="ECO:0007669"/>
    <property type="project" value="UniProtKB-KW"/>
</dbReference>
<dbReference type="RefSeq" id="WP_020737869.1">
    <property type="nucleotide sequence ID" value="NC_021658.1"/>
</dbReference>
<dbReference type="PANTHER" id="PTHR24113">
    <property type="entry name" value="RAN GTPASE-ACTIVATING PROTEIN 1"/>
    <property type="match status" value="1"/>
</dbReference>
<dbReference type="SUPFAM" id="SSF53335">
    <property type="entry name" value="S-adenosyl-L-methionine-dependent methyltransferases"/>
    <property type="match status" value="1"/>
</dbReference>
<evidence type="ECO:0000313" key="6">
    <source>
        <dbReference type="Proteomes" id="UP000014803"/>
    </source>
</evidence>
<dbReference type="AlphaFoldDB" id="S4Y5W8"/>
<dbReference type="GO" id="GO:0048471">
    <property type="term" value="C:perinuclear region of cytoplasm"/>
    <property type="evidence" value="ECO:0007669"/>
    <property type="project" value="TreeGrafter"/>
</dbReference>
<dbReference type="Gene3D" id="3.40.50.150">
    <property type="entry name" value="Vaccinia Virus protein VP39"/>
    <property type="match status" value="1"/>
</dbReference>
<feature type="domain" description="Methyltransferase" evidence="4">
    <location>
        <begin position="39"/>
        <end position="130"/>
    </location>
</feature>
<evidence type="ECO:0000259" key="4">
    <source>
        <dbReference type="Pfam" id="PF13649"/>
    </source>
</evidence>
<keyword evidence="3" id="KW-0677">Repeat</keyword>
<evidence type="ECO:0000256" key="2">
    <source>
        <dbReference type="ARBA" id="ARBA00022614"/>
    </source>
</evidence>
<dbReference type="InterPro" id="IPR041698">
    <property type="entry name" value="Methyltransf_25"/>
</dbReference>
<dbReference type="GO" id="GO:0005829">
    <property type="term" value="C:cytosol"/>
    <property type="evidence" value="ECO:0007669"/>
    <property type="project" value="TreeGrafter"/>
</dbReference>
<dbReference type="InterPro" id="IPR032675">
    <property type="entry name" value="LRR_dom_sf"/>
</dbReference>
<protein>
    <recommendedName>
        <fullName evidence="4">Methyltransferase domain-containing protein</fullName>
    </recommendedName>
</protein>
<dbReference type="InterPro" id="IPR001611">
    <property type="entry name" value="Leu-rich_rpt"/>
</dbReference>
<dbReference type="eggNOG" id="COG4886">
    <property type="taxonomic scope" value="Bacteria"/>
</dbReference>
<dbReference type="Proteomes" id="UP000014803">
    <property type="component" value="Chromosome"/>
</dbReference>
<sequence length="444" mass="47575">MTEFWETAFAEKQLMWGPEPTTSASLARDTFARAGVKSVLIPGIGYGRNAKPFLERGMSVAGIEVSATAIELARSRLGLEIPIVHGSVTDMPFDRRQYDGIFCYGLVYLLDARGREKLIRDCYRQLAPGGHMIFTIISKKAPMYGLGLRLGDDWYERLPGLPMYFYDAESVKREFGPYGLVEFSDIDEPAGSGATLPFINVVCRRDAVIVGADEAVRRLHAGQVEVTVDGALRQTQVEAIAKALETSRTTILRMGGCQITDLGCKAIGDALLANTALKELWLFNNEIGDVGGEALGDVLKKNASLATLCLNENRVGDVGAKAIGEALRTSTSLVELGLGRNQIGDVGAVAIGEALASNGSVIALSLNHNQICDIGAASVGDALRNNASLKILRLRNNAIGDAGAEAVRTAIARNTTLRIVNFEENPASPAFHAGIKAALEGRRQ</sequence>
<dbReference type="InterPro" id="IPR027038">
    <property type="entry name" value="RanGap"/>
</dbReference>
<evidence type="ECO:0000256" key="1">
    <source>
        <dbReference type="ARBA" id="ARBA00022468"/>
    </source>
</evidence>
<keyword evidence="2" id="KW-0433">Leucine-rich repeat</keyword>
<evidence type="ECO:0000313" key="5">
    <source>
        <dbReference type="EMBL" id="AGP38308.1"/>
    </source>
</evidence>
<dbReference type="PATRIC" id="fig|1254432.3.peg.6728"/>
<organism evidence="5 6">
    <name type="scientific">Sorangium cellulosum So0157-2</name>
    <dbReference type="NCBI Taxonomy" id="1254432"/>
    <lineage>
        <taxon>Bacteria</taxon>
        <taxon>Pseudomonadati</taxon>
        <taxon>Myxococcota</taxon>
        <taxon>Polyangia</taxon>
        <taxon>Polyangiales</taxon>
        <taxon>Polyangiaceae</taxon>
        <taxon>Sorangium</taxon>
    </lineage>
</organism>
<dbReference type="GO" id="GO:0031267">
    <property type="term" value="F:small GTPase binding"/>
    <property type="evidence" value="ECO:0007669"/>
    <property type="project" value="TreeGrafter"/>
</dbReference>
<accession>S4Y5W8</accession>
<dbReference type="Pfam" id="PF13649">
    <property type="entry name" value="Methyltransf_25"/>
    <property type="match status" value="1"/>
</dbReference>
<dbReference type="Gene3D" id="3.80.10.10">
    <property type="entry name" value="Ribonuclease Inhibitor"/>
    <property type="match status" value="2"/>
</dbReference>
<gene>
    <name evidence="5" type="ORF">SCE1572_29805</name>
</gene>
<dbReference type="EMBL" id="CP003969">
    <property type="protein sequence ID" value="AGP38308.1"/>
    <property type="molecule type" value="Genomic_DNA"/>
</dbReference>
<reference evidence="5 6" key="1">
    <citation type="journal article" date="2013" name="Sci. Rep.">
        <title>Extraordinary expansion of a Sorangium cellulosum genome from an alkaline milieu.</title>
        <authorList>
            <person name="Han K."/>
            <person name="Li Z.F."/>
            <person name="Peng R."/>
            <person name="Zhu L.P."/>
            <person name="Zhou T."/>
            <person name="Wang L.G."/>
            <person name="Li S.G."/>
            <person name="Zhang X.B."/>
            <person name="Hu W."/>
            <person name="Wu Z.H."/>
            <person name="Qin N."/>
            <person name="Li Y.Z."/>
        </authorList>
    </citation>
    <scope>NUCLEOTIDE SEQUENCE [LARGE SCALE GENOMIC DNA]</scope>
    <source>
        <strain evidence="5 6">So0157-2</strain>
    </source>
</reference>